<accession>A0A1H4ABR5</accession>
<proteinExistence type="predicted"/>
<organism evidence="1 2">
    <name type="scientific">Thalassobacillus cyri</name>
    <dbReference type="NCBI Taxonomy" id="571932"/>
    <lineage>
        <taxon>Bacteria</taxon>
        <taxon>Bacillati</taxon>
        <taxon>Bacillota</taxon>
        <taxon>Bacilli</taxon>
        <taxon>Bacillales</taxon>
        <taxon>Bacillaceae</taxon>
        <taxon>Thalassobacillus</taxon>
    </lineage>
</organism>
<dbReference type="STRING" id="571932.SAMN05421743_10439"/>
<dbReference type="AlphaFoldDB" id="A0A1H4ABR5"/>
<dbReference type="Proteomes" id="UP000198584">
    <property type="component" value="Unassembled WGS sequence"/>
</dbReference>
<reference evidence="1 2" key="1">
    <citation type="submission" date="2016-10" db="EMBL/GenBank/DDBJ databases">
        <authorList>
            <person name="de Groot N.N."/>
        </authorList>
    </citation>
    <scope>NUCLEOTIDE SEQUENCE [LARGE SCALE GENOMIC DNA]</scope>
    <source>
        <strain evidence="1 2">CCM7597</strain>
    </source>
</reference>
<keyword evidence="2" id="KW-1185">Reference proteome</keyword>
<sequence length="37" mass="4072">MEGEIRSCFGAGAVSQYCFVNWIISESGELLPDGEIY</sequence>
<evidence type="ECO:0000313" key="2">
    <source>
        <dbReference type="Proteomes" id="UP000198584"/>
    </source>
</evidence>
<evidence type="ECO:0000313" key="1">
    <source>
        <dbReference type="EMBL" id="SEA33208.1"/>
    </source>
</evidence>
<name>A0A1H4ABR5_9BACI</name>
<protein>
    <submittedName>
        <fullName evidence="1">Uncharacterized protein</fullName>
    </submittedName>
</protein>
<dbReference type="EMBL" id="FNQR01000004">
    <property type="protein sequence ID" value="SEA33208.1"/>
    <property type="molecule type" value="Genomic_DNA"/>
</dbReference>
<gene>
    <name evidence="1" type="ORF">SAMN05421743_10439</name>
</gene>